<feature type="binding site" evidence="15">
    <location>
        <position position="125"/>
    </location>
    <ligand>
        <name>Mg(2+)</name>
        <dbReference type="ChEBI" id="CHEBI:18420"/>
    </ligand>
</feature>
<feature type="domain" description="RNase III" evidence="18">
    <location>
        <begin position="10"/>
        <end position="139"/>
    </location>
</feature>
<name>A0AAU8IJE1_9BACL</name>
<dbReference type="FunFam" id="1.10.1520.10:FF:000001">
    <property type="entry name" value="Ribonuclease 3"/>
    <property type="match status" value="1"/>
</dbReference>
<evidence type="ECO:0000256" key="7">
    <source>
        <dbReference type="ARBA" id="ARBA00022664"/>
    </source>
</evidence>
<dbReference type="GO" id="GO:0004525">
    <property type="term" value="F:ribonuclease III activity"/>
    <property type="evidence" value="ECO:0007669"/>
    <property type="project" value="UniProtKB-UniRule"/>
</dbReference>
<evidence type="ECO:0000256" key="13">
    <source>
        <dbReference type="ARBA" id="ARBA00022842"/>
    </source>
</evidence>
<comment type="cofactor">
    <cofactor evidence="15">
        <name>Mg(2+)</name>
        <dbReference type="ChEBI" id="CHEBI:18420"/>
    </cofactor>
</comment>
<evidence type="ECO:0000256" key="4">
    <source>
        <dbReference type="ARBA" id="ARBA00011738"/>
    </source>
</evidence>
<sequence length="234" mass="26469">MRDKETLAHIDQFLKEFSFTFKNKDLLYQAFTHSSYVNEHRQGTQKDYERLEFLGDAVLELMVSQYLFKHFPNLSEGDMTKLRAAIVCETGWVMFAHTLSLENKIFLGRGEESTGGRNRPGLLADVFEAFVGALYLDQGLAEVNRFLERVVYPKIADGTFSHVMDFKSQLQETVQSKDLGQIDYDVTLEKGSAQHREFIAKVQLNGEVMGNGKGPSKKDAEQSAAREALKKISG</sequence>
<dbReference type="GO" id="GO:0042802">
    <property type="term" value="F:identical protein binding"/>
    <property type="evidence" value="ECO:0007669"/>
    <property type="project" value="UniProtKB-ARBA"/>
</dbReference>
<dbReference type="FunFam" id="3.30.160.20:FF:000003">
    <property type="entry name" value="Ribonuclease 3"/>
    <property type="match status" value="1"/>
</dbReference>
<dbReference type="PROSITE" id="PS50142">
    <property type="entry name" value="RNASE_3_2"/>
    <property type="match status" value="1"/>
</dbReference>
<dbReference type="HAMAP" id="MF_00104">
    <property type="entry name" value="RNase_III"/>
    <property type="match status" value="1"/>
</dbReference>
<gene>
    <name evidence="15 19" type="primary">rnc</name>
    <name evidence="19" type="ORF">ABNN70_09925</name>
</gene>
<feature type="binding site" evidence="15">
    <location>
        <position position="128"/>
    </location>
    <ligand>
        <name>Mg(2+)</name>
        <dbReference type="ChEBI" id="CHEBI:18420"/>
    </ligand>
</feature>
<evidence type="ECO:0000259" key="17">
    <source>
        <dbReference type="PROSITE" id="PS50137"/>
    </source>
</evidence>
<feature type="active site" evidence="15">
    <location>
        <position position="128"/>
    </location>
</feature>
<dbReference type="Pfam" id="PF00035">
    <property type="entry name" value="dsrm"/>
    <property type="match status" value="1"/>
</dbReference>
<keyword evidence="7 15" id="KW-0507">mRNA processing</keyword>
<dbReference type="SUPFAM" id="SSF54768">
    <property type="entry name" value="dsRNA-binding domain-like"/>
    <property type="match status" value="1"/>
</dbReference>
<dbReference type="GO" id="GO:0006364">
    <property type="term" value="P:rRNA processing"/>
    <property type="evidence" value="ECO:0007669"/>
    <property type="project" value="UniProtKB-UniRule"/>
</dbReference>
<keyword evidence="14 15" id="KW-0694">RNA-binding</keyword>
<dbReference type="RefSeq" id="WP_240697288.1">
    <property type="nucleotide sequence ID" value="NZ_CP159510.1"/>
</dbReference>
<proteinExistence type="inferred from homology"/>
<evidence type="ECO:0000256" key="8">
    <source>
        <dbReference type="ARBA" id="ARBA00022694"/>
    </source>
</evidence>
<accession>A0AAU8IJE1</accession>
<evidence type="ECO:0000256" key="15">
    <source>
        <dbReference type="HAMAP-Rule" id="MF_00104"/>
    </source>
</evidence>
<dbReference type="EC" id="3.1.26.3" evidence="15"/>
<comment type="similarity">
    <text evidence="3">Belongs to the ribonuclease III family.</text>
</comment>
<dbReference type="NCBIfam" id="TIGR02191">
    <property type="entry name" value="RNaseIII"/>
    <property type="match status" value="1"/>
</dbReference>
<keyword evidence="6 15" id="KW-0698">rRNA processing</keyword>
<dbReference type="InterPro" id="IPR000999">
    <property type="entry name" value="RNase_III_dom"/>
</dbReference>
<keyword evidence="10 15" id="KW-0479">Metal-binding</keyword>
<comment type="catalytic activity">
    <reaction evidence="1 15">
        <text>Endonucleolytic cleavage to 5'-phosphomonoester.</text>
        <dbReference type="EC" id="3.1.26.3"/>
    </reaction>
</comment>
<keyword evidence="5 15" id="KW-0963">Cytoplasm</keyword>
<dbReference type="Gene3D" id="3.30.160.20">
    <property type="match status" value="1"/>
</dbReference>
<feature type="binding site" evidence="15">
    <location>
        <position position="52"/>
    </location>
    <ligand>
        <name>Mg(2+)</name>
        <dbReference type="ChEBI" id="CHEBI:18420"/>
    </ligand>
</feature>
<dbReference type="GO" id="GO:0006397">
    <property type="term" value="P:mRNA processing"/>
    <property type="evidence" value="ECO:0007669"/>
    <property type="project" value="UniProtKB-UniRule"/>
</dbReference>
<dbReference type="Gene3D" id="1.10.1520.10">
    <property type="entry name" value="Ribonuclease III domain"/>
    <property type="match status" value="1"/>
</dbReference>
<evidence type="ECO:0000313" key="19">
    <source>
        <dbReference type="EMBL" id="XCJ18389.1"/>
    </source>
</evidence>
<dbReference type="GO" id="GO:0019843">
    <property type="term" value="F:rRNA binding"/>
    <property type="evidence" value="ECO:0007669"/>
    <property type="project" value="UniProtKB-KW"/>
</dbReference>
<dbReference type="SMART" id="SM00535">
    <property type="entry name" value="RIBOc"/>
    <property type="match status" value="1"/>
</dbReference>
<evidence type="ECO:0000256" key="1">
    <source>
        <dbReference type="ARBA" id="ARBA00000109"/>
    </source>
</evidence>
<protein>
    <recommendedName>
        <fullName evidence="15">Ribonuclease 3</fullName>
        <ecNumber evidence="15">3.1.26.3</ecNumber>
    </recommendedName>
    <alternativeName>
        <fullName evidence="15">Ribonuclease III</fullName>
        <shortName evidence="15">RNase III</shortName>
    </alternativeName>
</protein>
<dbReference type="InterPro" id="IPR014720">
    <property type="entry name" value="dsRBD_dom"/>
</dbReference>
<evidence type="ECO:0000256" key="10">
    <source>
        <dbReference type="ARBA" id="ARBA00022723"/>
    </source>
</evidence>
<dbReference type="CDD" id="cd10845">
    <property type="entry name" value="DSRM_RNAse_III_family"/>
    <property type="match status" value="1"/>
</dbReference>
<feature type="active site" evidence="15">
    <location>
        <position position="56"/>
    </location>
</feature>
<reference evidence="19" key="1">
    <citation type="submission" date="2024-06" db="EMBL/GenBank/DDBJ databases">
        <authorList>
            <person name="Fan A."/>
            <person name="Zhang F.Y."/>
            <person name="Zhang L."/>
        </authorList>
    </citation>
    <scope>NUCLEOTIDE SEQUENCE</scope>
    <source>
        <strain evidence="19">Y61</strain>
    </source>
</reference>
<dbReference type="InterPro" id="IPR036389">
    <property type="entry name" value="RNase_III_sf"/>
</dbReference>
<dbReference type="GO" id="GO:0010468">
    <property type="term" value="P:regulation of gene expression"/>
    <property type="evidence" value="ECO:0007669"/>
    <property type="project" value="TreeGrafter"/>
</dbReference>
<feature type="domain" description="DRBM" evidence="17">
    <location>
        <begin position="165"/>
        <end position="234"/>
    </location>
</feature>
<comment type="function">
    <text evidence="15">Digests double-stranded RNA. Involved in the processing of primary rRNA transcript to yield the immediate precursors to the large and small rRNAs (23S and 16S). Processes some mRNAs, and tRNAs when they are encoded in the rRNA operon. Processes pre-crRNA and tracrRNA of type II CRISPR loci if present in the organism.</text>
</comment>
<dbReference type="PANTHER" id="PTHR11207:SF0">
    <property type="entry name" value="RIBONUCLEASE 3"/>
    <property type="match status" value="1"/>
</dbReference>
<dbReference type="GO" id="GO:0046872">
    <property type="term" value="F:metal ion binding"/>
    <property type="evidence" value="ECO:0007669"/>
    <property type="project" value="UniProtKB-KW"/>
</dbReference>
<dbReference type="AlphaFoldDB" id="A0AAU8IJE1"/>
<evidence type="ECO:0000256" key="14">
    <source>
        <dbReference type="ARBA" id="ARBA00022884"/>
    </source>
</evidence>
<evidence type="ECO:0000256" key="2">
    <source>
        <dbReference type="ARBA" id="ARBA00004496"/>
    </source>
</evidence>
<comment type="subcellular location">
    <subcellularLocation>
        <location evidence="2 15">Cytoplasm</location>
    </subcellularLocation>
</comment>
<dbReference type="Pfam" id="PF14622">
    <property type="entry name" value="Ribonucleas_3_3"/>
    <property type="match status" value="1"/>
</dbReference>
<dbReference type="InterPro" id="IPR011907">
    <property type="entry name" value="RNase_III"/>
</dbReference>
<evidence type="ECO:0000259" key="18">
    <source>
        <dbReference type="PROSITE" id="PS50142"/>
    </source>
</evidence>
<dbReference type="GO" id="GO:0008033">
    <property type="term" value="P:tRNA processing"/>
    <property type="evidence" value="ECO:0007669"/>
    <property type="project" value="UniProtKB-KW"/>
</dbReference>
<evidence type="ECO:0000256" key="16">
    <source>
        <dbReference type="SAM" id="MobiDB-lite"/>
    </source>
</evidence>
<dbReference type="PROSITE" id="PS50137">
    <property type="entry name" value="DS_RBD"/>
    <property type="match status" value="1"/>
</dbReference>
<evidence type="ECO:0000256" key="6">
    <source>
        <dbReference type="ARBA" id="ARBA00022552"/>
    </source>
</evidence>
<dbReference type="SUPFAM" id="SSF69065">
    <property type="entry name" value="RNase III domain-like"/>
    <property type="match status" value="1"/>
</dbReference>
<evidence type="ECO:0000256" key="3">
    <source>
        <dbReference type="ARBA" id="ARBA00010183"/>
    </source>
</evidence>
<keyword evidence="15" id="KW-0699">rRNA-binding</keyword>
<keyword evidence="12 15" id="KW-0378">Hydrolase</keyword>
<dbReference type="PANTHER" id="PTHR11207">
    <property type="entry name" value="RIBONUCLEASE III"/>
    <property type="match status" value="1"/>
</dbReference>
<dbReference type="GO" id="GO:0005737">
    <property type="term" value="C:cytoplasm"/>
    <property type="evidence" value="ECO:0007669"/>
    <property type="project" value="UniProtKB-SubCell"/>
</dbReference>
<dbReference type="GO" id="GO:0003725">
    <property type="term" value="F:double-stranded RNA binding"/>
    <property type="evidence" value="ECO:0007669"/>
    <property type="project" value="TreeGrafter"/>
</dbReference>
<keyword evidence="9 15" id="KW-0540">Nuclease</keyword>
<dbReference type="EMBL" id="CP159510">
    <property type="protein sequence ID" value="XCJ18389.1"/>
    <property type="molecule type" value="Genomic_DNA"/>
</dbReference>
<keyword evidence="11 15" id="KW-0255">Endonuclease</keyword>
<dbReference type="PROSITE" id="PS00517">
    <property type="entry name" value="RNASE_3_1"/>
    <property type="match status" value="1"/>
</dbReference>
<comment type="subunit">
    <text evidence="4 15">Homodimer.</text>
</comment>
<evidence type="ECO:0000256" key="12">
    <source>
        <dbReference type="ARBA" id="ARBA00022801"/>
    </source>
</evidence>
<dbReference type="CDD" id="cd00593">
    <property type="entry name" value="RIBOc"/>
    <property type="match status" value="1"/>
</dbReference>
<evidence type="ECO:0000256" key="11">
    <source>
        <dbReference type="ARBA" id="ARBA00022759"/>
    </source>
</evidence>
<keyword evidence="8 15" id="KW-0819">tRNA processing</keyword>
<dbReference type="SMART" id="SM00358">
    <property type="entry name" value="DSRM"/>
    <property type="match status" value="1"/>
</dbReference>
<feature type="region of interest" description="Disordered" evidence="16">
    <location>
        <begin position="209"/>
        <end position="234"/>
    </location>
</feature>
<keyword evidence="13 15" id="KW-0460">Magnesium</keyword>
<evidence type="ECO:0000256" key="9">
    <source>
        <dbReference type="ARBA" id="ARBA00022722"/>
    </source>
</evidence>
<evidence type="ECO:0000256" key="5">
    <source>
        <dbReference type="ARBA" id="ARBA00022490"/>
    </source>
</evidence>
<organism evidence="19">
    <name type="scientific">Sporolactobacillus sp. Y61</name>
    <dbReference type="NCBI Taxonomy" id="3160863"/>
    <lineage>
        <taxon>Bacteria</taxon>
        <taxon>Bacillati</taxon>
        <taxon>Bacillota</taxon>
        <taxon>Bacilli</taxon>
        <taxon>Bacillales</taxon>
        <taxon>Sporolactobacillaceae</taxon>
        <taxon>Sporolactobacillus</taxon>
    </lineage>
</organism>